<dbReference type="Proteomes" id="UP000007110">
    <property type="component" value="Unassembled WGS sequence"/>
</dbReference>
<feature type="zinc finger region" description="TRAF-type" evidence="5">
    <location>
        <begin position="123"/>
        <end position="171"/>
    </location>
</feature>
<evidence type="ECO:0000256" key="6">
    <source>
        <dbReference type="SAM" id="MobiDB-lite"/>
    </source>
</evidence>
<reference evidence="9" key="2">
    <citation type="submission" date="2021-01" db="UniProtKB">
        <authorList>
            <consortium name="EnsemblMetazoa"/>
        </authorList>
    </citation>
    <scope>IDENTIFICATION</scope>
</reference>
<evidence type="ECO:0000256" key="3">
    <source>
        <dbReference type="ARBA" id="ARBA00022833"/>
    </source>
</evidence>
<keyword evidence="1 5" id="KW-0479">Metal-binding</keyword>
<dbReference type="InParanoid" id="A0A7M7TGL1"/>
<dbReference type="RefSeq" id="XP_784749.1">
    <property type="nucleotide sequence ID" value="XM_779656.5"/>
</dbReference>
<dbReference type="CDD" id="cd22861">
    <property type="entry name" value="CYHR1_C"/>
    <property type="match status" value="1"/>
</dbReference>
<keyword evidence="10" id="KW-1185">Reference proteome</keyword>
<dbReference type="GO" id="GO:0005634">
    <property type="term" value="C:nucleus"/>
    <property type="evidence" value="ECO:0000318"/>
    <property type="project" value="GO_Central"/>
</dbReference>
<feature type="domain" description="RING-type" evidence="7">
    <location>
        <begin position="57"/>
        <end position="102"/>
    </location>
</feature>
<organism evidence="9 10">
    <name type="scientific">Strongylocentrotus purpuratus</name>
    <name type="common">Purple sea urchin</name>
    <dbReference type="NCBI Taxonomy" id="7668"/>
    <lineage>
        <taxon>Eukaryota</taxon>
        <taxon>Metazoa</taxon>
        <taxon>Echinodermata</taxon>
        <taxon>Eleutherozoa</taxon>
        <taxon>Echinozoa</taxon>
        <taxon>Echinoidea</taxon>
        <taxon>Euechinoidea</taxon>
        <taxon>Echinacea</taxon>
        <taxon>Camarodonta</taxon>
        <taxon>Echinidea</taxon>
        <taxon>Strongylocentrotidae</taxon>
        <taxon>Strongylocentrotus</taxon>
    </lineage>
</organism>
<dbReference type="PROSITE" id="PS50145">
    <property type="entry name" value="ZF_TRAF"/>
    <property type="match status" value="1"/>
</dbReference>
<reference evidence="10" key="1">
    <citation type="submission" date="2015-02" db="EMBL/GenBank/DDBJ databases">
        <title>Genome sequencing for Strongylocentrotus purpuratus.</title>
        <authorList>
            <person name="Murali S."/>
            <person name="Liu Y."/>
            <person name="Vee V."/>
            <person name="English A."/>
            <person name="Wang M."/>
            <person name="Skinner E."/>
            <person name="Han Y."/>
            <person name="Muzny D.M."/>
            <person name="Worley K.C."/>
            <person name="Gibbs R.A."/>
        </authorList>
    </citation>
    <scope>NUCLEOTIDE SEQUENCE</scope>
</reference>
<dbReference type="OMA" id="HERPEHE"/>
<dbReference type="PROSITE" id="PS50089">
    <property type="entry name" value="ZF_RING_2"/>
    <property type="match status" value="1"/>
</dbReference>
<dbReference type="GO" id="GO:0008270">
    <property type="term" value="F:zinc ion binding"/>
    <property type="evidence" value="ECO:0007669"/>
    <property type="project" value="UniProtKB-KW"/>
</dbReference>
<feature type="compositionally biased region" description="Basic and acidic residues" evidence="6">
    <location>
        <begin position="28"/>
        <end position="41"/>
    </location>
</feature>
<evidence type="ECO:0000256" key="5">
    <source>
        <dbReference type="PROSITE-ProRule" id="PRU00207"/>
    </source>
</evidence>
<evidence type="ECO:0000313" key="9">
    <source>
        <dbReference type="EnsemblMetazoa" id="XP_784749"/>
    </source>
</evidence>
<dbReference type="InterPro" id="IPR013083">
    <property type="entry name" value="Znf_RING/FYVE/PHD"/>
</dbReference>
<dbReference type="PANTHER" id="PTHR23059">
    <property type="entry name" value="CYSTEINE AND HISTIDINE-RICH PROTEIN 1"/>
    <property type="match status" value="1"/>
</dbReference>
<dbReference type="SUPFAM" id="SSF49599">
    <property type="entry name" value="TRAF domain-like"/>
    <property type="match status" value="1"/>
</dbReference>
<comment type="similarity">
    <text evidence="4">Belongs to the ZFTRAF1 family.</text>
</comment>
<dbReference type="InterPro" id="IPR039338">
    <property type="entry name" value="ZFTRAF1"/>
</dbReference>
<evidence type="ECO:0000259" key="7">
    <source>
        <dbReference type="PROSITE" id="PS50089"/>
    </source>
</evidence>
<protein>
    <recommendedName>
        <fullName evidence="11">Cysteine and histidine-rich protein 1</fullName>
    </recommendedName>
</protein>
<dbReference type="CTD" id="609854"/>
<dbReference type="AlphaFoldDB" id="A0A7M7TGL1"/>
<keyword evidence="3 5" id="KW-0862">Zinc</keyword>
<evidence type="ECO:0008006" key="11">
    <source>
        <dbReference type="Google" id="ProtNLM"/>
    </source>
</evidence>
<evidence type="ECO:0000256" key="4">
    <source>
        <dbReference type="ARBA" id="ARBA00034319"/>
    </source>
</evidence>
<dbReference type="SUPFAM" id="SSF57850">
    <property type="entry name" value="RING/U-box"/>
    <property type="match status" value="1"/>
</dbReference>
<sequence length="350" mass="40362">MAEVLLVPEQIPHEPSSSAIGESSECDEPMKKKPRLEKPPEQDDENLEDRLNEILCCTVCLDLPTFTIYQCNNGHLMCAGCFTHLLADSRLKDEQPTCPNCRCEISKNLCSRNLAVEKAVSELPAGCRYCNCKLPRYLLDQHERQGCKERLTRCKYYQIGCSWQGPHHGLEEHEEGCGYPKKTGSEVLEAIQQKEAGRDEDTKVLRNVVKLLSYEKINFNDLQLRPYRTDDFITKLYYETSRFSALNQQWVVKARVNDDERNPSHTLERRIAFQLSLKSRITSNLVMQFMILNGPFSDAKVEPHVYRFEFTPEKTETPYNNIPLIDSAECNKILASKTINFRVIMFQIPK</sequence>
<evidence type="ECO:0000256" key="2">
    <source>
        <dbReference type="ARBA" id="ARBA00022771"/>
    </source>
</evidence>
<dbReference type="OrthoDB" id="10062218at2759"/>
<evidence type="ECO:0000256" key="1">
    <source>
        <dbReference type="ARBA" id="ARBA00022723"/>
    </source>
</evidence>
<name>A0A7M7TGL1_STRPU</name>
<dbReference type="CDD" id="cd16505">
    <property type="entry name" value="RING-HC_CYHR1"/>
    <property type="match status" value="1"/>
</dbReference>
<dbReference type="EnsemblMetazoa" id="XM_779656">
    <property type="protein sequence ID" value="XP_784749"/>
    <property type="gene ID" value="LOC579546"/>
</dbReference>
<dbReference type="GeneID" id="579546"/>
<dbReference type="PANTHER" id="PTHR23059:SF4">
    <property type="entry name" value="ZINC FINGER TRAF-TYPE-CONTAINING PROTEIN 1"/>
    <property type="match status" value="1"/>
</dbReference>
<keyword evidence="2 5" id="KW-0863">Zinc-finger</keyword>
<dbReference type="KEGG" id="spu:579546"/>
<dbReference type="InterPro" id="IPR001293">
    <property type="entry name" value="Znf_TRAF"/>
</dbReference>
<dbReference type="FunCoup" id="A0A7M7TGL1">
    <property type="interactions" value="697"/>
</dbReference>
<dbReference type="Gene3D" id="3.30.40.10">
    <property type="entry name" value="Zinc/RING finger domain, C3HC4 (zinc finger)"/>
    <property type="match status" value="2"/>
</dbReference>
<accession>A0A7M7TGL1</accession>
<feature type="domain" description="TRAF-type" evidence="8">
    <location>
        <begin position="123"/>
        <end position="171"/>
    </location>
</feature>
<dbReference type="InterPro" id="IPR001841">
    <property type="entry name" value="Znf_RING"/>
</dbReference>
<proteinExistence type="inferred from homology"/>
<feature type="region of interest" description="Disordered" evidence="6">
    <location>
        <begin position="1"/>
        <end position="44"/>
    </location>
</feature>
<evidence type="ECO:0000313" key="10">
    <source>
        <dbReference type="Proteomes" id="UP000007110"/>
    </source>
</evidence>
<evidence type="ECO:0000259" key="8">
    <source>
        <dbReference type="PROSITE" id="PS50145"/>
    </source>
</evidence>